<dbReference type="InterPro" id="IPR011089">
    <property type="entry name" value="GmrSD_C"/>
</dbReference>
<dbReference type="InterPro" id="IPR004919">
    <property type="entry name" value="GmrSD_N"/>
</dbReference>
<dbReference type="AlphaFoldDB" id="A0A1B2F0P0"/>
<feature type="domain" description="GmrSD restriction endonucleases C-terminal" evidence="2">
    <location>
        <begin position="450"/>
        <end position="618"/>
    </location>
</feature>
<dbReference type="RefSeq" id="WP_099592790.1">
    <property type="nucleotide sequence ID" value="NZ_CP016634.1"/>
</dbReference>
<dbReference type="PANTHER" id="PTHR35149">
    <property type="entry name" value="SLL5132 PROTEIN"/>
    <property type="match status" value="1"/>
</dbReference>
<evidence type="ECO:0000259" key="2">
    <source>
        <dbReference type="Pfam" id="PF07510"/>
    </source>
</evidence>
<protein>
    <recommendedName>
        <fullName evidence="4">DUF262 domain-containing protein</fullName>
    </recommendedName>
</protein>
<accession>A0A1B2F0P0</accession>
<dbReference type="Pfam" id="PF07510">
    <property type="entry name" value="GmrSD_C"/>
    <property type="match status" value="1"/>
</dbReference>
<evidence type="ECO:0000313" key="3">
    <source>
        <dbReference type="EMBL" id="ANY85810.1"/>
    </source>
</evidence>
<evidence type="ECO:0000259" key="1">
    <source>
        <dbReference type="Pfam" id="PF03235"/>
    </source>
</evidence>
<reference evidence="3" key="1">
    <citation type="submission" date="2016-07" db="EMBL/GenBank/DDBJ databases">
        <title>New class B carbapenemase carried by novel plasmid in Pseudomonas putida enviromental strain in eastern Amazonia.</title>
        <authorList>
            <person name="Souza C.O."/>
            <person name="Lima K.V."/>
            <person name="Brasiliense D.M."/>
            <person name="Perez-Chaparro P.J."/>
            <person name="Mamizuka E.M."/>
            <person name="Lima M.O."/>
            <person name="Lima L.N."/>
            <person name="McCulloch J.A."/>
        </authorList>
    </citation>
    <scope>NUCLEOTIDE SEQUENCE [LARGE SCALE GENOMIC DNA]</scope>
    <source>
        <strain evidence="3">IEC33019</strain>
    </source>
</reference>
<gene>
    <name evidence="3" type="ORF">IEC33019_0202</name>
</gene>
<dbReference type="Pfam" id="PF03235">
    <property type="entry name" value="GmrSD_N"/>
    <property type="match status" value="1"/>
</dbReference>
<organism evidence="3">
    <name type="scientific">Pseudomonas putida</name>
    <name type="common">Arthrobacter siderocapsulatus</name>
    <dbReference type="NCBI Taxonomy" id="303"/>
    <lineage>
        <taxon>Bacteria</taxon>
        <taxon>Pseudomonadati</taxon>
        <taxon>Pseudomonadota</taxon>
        <taxon>Gammaproteobacteria</taxon>
        <taxon>Pseudomonadales</taxon>
        <taxon>Pseudomonadaceae</taxon>
        <taxon>Pseudomonas</taxon>
    </lineage>
</organism>
<name>A0A1B2F0P0_PSEPU</name>
<feature type="domain" description="GmrSD restriction endonucleases N-terminal" evidence="1">
    <location>
        <begin position="8"/>
        <end position="256"/>
    </location>
</feature>
<dbReference type="PANTHER" id="PTHR35149:SF1">
    <property type="entry name" value="DUF5655 DOMAIN-CONTAINING PROTEIN"/>
    <property type="match status" value="1"/>
</dbReference>
<dbReference type="EMBL" id="CP016634">
    <property type="protein sequence ID" value="ANY85810.1"/>
    <property type="molecule type" value="Genomic_DNA"/>
</dbReference>
<evidence type="ECO:0008006" key="4">
    <source>
        <dbReference type="Google" id="ProtNLM"/>
    </source>
</evidence>
<proteinExistence type="predicted"/>
<sequence length="628" mass="71192">MKSETLTVRQLFQDRRQYCVPFYQRAYVWTLRNQWNALWQDIQEKAQARVSGLSITPHFLGAVVLEPQAKDGLMGVDTLHIIDGQQRLTTLQYVLASLLLALRATGIQAFEPSVIGCMQNNNEETMRDPKMERYKLWPTFRDRPHFIKSLGIQRLDDFRSEYPAHFTQHGSLRKHHDHPPALAAIWFFTHEFIRWIRSGNELAAAYAESLIMAVLQDLKLVSISLEAEDDAQVIFETLNGRGAELHATDLIRNYIFMRADQDKVDAQALYDKQWLPFEEDYWSTKQRRGRLNKPRLEWLIHATLQAEMGSEIDLSRLYNEYRRYAAEAPAKTADHQLVTLTQYAEHYRELISTSGSSLIARLGRRIAAYDVTTLHPLALLISTAQVPEADKACMFNCLVSYVVRRAVCGLTPKNYNNIFLSALRHLTKSGISSGVLGDYLSTLNGDASRWPDDAEFRNACVSAPLYPGRLDTAKTRSLLTELEGGLRLSVKSEEPELPNLSALDIDHILPRSWHAHWPLKDGSVAADSDESDIEVIVRSGGTLTPWQLLIRERHESIPTLGNLTLLNLSVNRAAQHCDFAAKRDKLIANTSLRLNVPLIATSAWDEAAISARAHTLANIALTIWPKHE</sequence>